<dbReference type="Proteomes" id="UP000636010">
    <property type="component" value="Unassembled WGS sequence"/>
</dbReference>
<keyword evidence="4 7" id="KW-0812">Transmembrane</keyword>
<keyword evidence="11" id="KW-1185">Reference proteome</keyword>
<dbReference type="Pfam" id="PF00924">
    <property type="entry name" value="MS_channel_2nd"/>
    <property type="match status" value="1"/>
</dbReference>
<dbReference type="SUPFAM" id="SSF82861">
    <property type="entry name" value="Mechanosensitive channel protein MscS (YggB), transmembrane region"/>
    <property type="match status" value="1"/>
</dbReference>
<dbReference type="SUPFAM" id="SSF50182">
    <property type="entry name" value="Sm-like ribonucleoproteins"/>
    <property type="match status" value="1"/>
</dbReference>
<dbReference type="PANTHER" id="PTHR30221">
    <property type="entry name" value="SMALL-CONDUCTANCE MECHANOSENSITIVE CHANNEL"/>
    <property type="match status" value="1"/>
</dbReference>
<evidence type="ECO:0000256" key="7">
    <source>
        <dbReference type="SAM" id="Phobius"/>
    </source>
</evidence>
<evidence type="ECO:0008006" key="12">
    <source>
        <dbReference type="Google" id="ProtNLM"/>
    </source>
</evidence>
<evidence type="ECO:0000256" key="2">
    <source>
        <dbReference type="ARBA" id="ARBA00008017"/>
    </source>
</evidence>
<feature type="transmembrane region" description="Helical" evidence="7">
    <location>
        <begin position="56"/>
        <end position="78"/>
    </location>
</feature>
<feature type="domain" description="Mechanosensitive ion channel MscS" evidence="8">
    <location>
        <begin position="110"/>
        <end position="174"/>
    </location>
</feature>
<dbReference type="Gene3D" id="3.30.70.100">
    <property type="match status" value="1"/>
</dbReference>
<organism evidence="10 11">
    <name type="scientific">Marivirga lumbricoides</name>
    <dbReference type="NCBI Taxonomy" id="1046115"/>
    <lineage>
        <taxon>Bacteria</taxon>
        <taxon>Pseudomonadati</taxon>
        <taxon>Bacteroidota</taxon>
        <taxon>Cytophagia</taxon>
        <taxon>Cytophagales</taxon>
        <taxon>Marivirgaceae</taxon>
        <taxon>Marivirga</taxon>
    </lineage>
</organism>
<evidence type="ECO:0000256" key="5">
    <source>
        <dbReference type="ARBA" id="ARBA00022989"/>
    </source>
</evidence>
<feature type="transmembrane region" description="Helical" evidence="7">
    <location>
        <begin position="84"/>
        <end position="105"/>
    </location>
</feature>
<dbReference type="Gene3D" id="1.10.287.1260">
    <property type="match status" value="1"/>
</dbReference>
<evidence type="ECO:0000313" key="11">
    <source>
        <dbReference type="Proteomes" id="UP000636010"/>
    </source>
</evidence>
<evidence type="ECO:0000256" key="1">
    <source>
        <dbReference type="ARBA" id="ARBA00004651"/>
    </source>
</evidence>
<evidence type="ECO:0000259" key="9">
    <source>
        <dbReference type="Pfam" id="PF21082"/>
    </source>
</evidence>
<dbReference type="InterPro" id="IPR011066">
    <property type="entry name" value="MscS_channel_C_sf"/>
</dbReference>
<accession>A0ABQ1MIV3</accession>
<dbReference type="Pfam" id="PF21082">
    <property type="entry name" value="MS_channel_3rd"/>
    <property type="match status" value="1"/>
</dbReference>
<comment type="subcellular location">
    <subcellularLocation>
        <location evidence="1">Cell membrane</location>
        <topology evidence="1">Multi-pass membrane protein</topology>
    </subcellularLocation>
</comment>
<dbReference type="InterPro" id="IPR049278">
    <property type="entry name" value="MS_channel_C"/>
</dbReference>
<keyword evidence="3" id="KW-1003">Cell membrane</keyword>
<protein>
    <recommendedName>
        <fullName evidence="12">Mechanosensitive ion channel protein MscS</fullName>
    </recommendedName>
</protein>
<feature type="domain" description="Mechanosensitive ion channel MscS C-terminal" evidence="9">
    <location>
        <begin position="181"/>
        <end position="242"/>
    </location>
</feature>
<keyword evidence="6 7" id="KW-0472">Membrane</keyword>
<evidence type="ECO:0000256" key="3">
    <source>
        <dbReference type="ARBA" id="ARBA00022475"/>
    </source>
</evidence>
<comment type="similarity">
    <text evidence="2">Belongs to the MscS (TC 1.A.23) family.</text>
</comment>
<dbReference type="EMBL" id="BMEC01000007">
    <property type="protein sequence ID" value="GGC38113.1"/>
    <property type="molecule type" value="Genomic_DNA"/>
</dbReference>
<dbReference type="InterPro" id="IPR010920">
    <property type="entry name" value="LSM_dom_sf"/>
</dbReference>
<gene>
    <name evidence="10" type="ORF">GCM10011506_24380</name>
</gene>
<sequence>MRETIINSFDRYWHNILDRLPEILMGLILLMIFIFIGVIVRRILVNRLMRHEKDMLLVNYSGRVVFLFFLIIGIIILLNQLGLGRAAGGLLAGAGVSALILGFAFKDIGENFIAGFFLAFSRPFITGDIIQINEFTGRVKAMTFRNTHIKSMDGRDIYIPNALLIKNPLTNFTKDGYMRHEFVIGMDYGVDITEATKVIMETIQSLENIIKEEGFSPFVTIDKFGASTINLKVFFWINTYDFPGSITVLKSSVMKEVVTTLMRKGFNMPADILELKIYQEEKPIPLAIKRDEMAKPKEK</sequence>
<keyword evidence="5 7" id="KW-1133">Transmembrane helix</keyword>
<evidence type="ECO:0000256" key="4">
    <source>
        <dbReference type="ARBA" id="ARBA00022692"/>
    </source>
</evidence>
<dbReference type="InterPro" id="IPR023408">
    <property type="entry name" value="MscS_beta-dom_sf"/>
</dbReference>
<proteinExistence type="inferred from homology"/>
<dbReference type="InterPro" id="IPR006685">
    <property type="entry name" value="MscS_channel_2nd"/>
</dbReference>
<dbReference type="InterPro" id="IPR045275">
    <property type="entry name" value="MscS_archaea/bacteria_type"/>
</dbReference>
<dbReference type="SUPFAM" id="SSF82689">
    <property type="entry name" value="Mechanosensitive channel protein MscS (YggB), C-terminal domain"/>
    <property type="match status" value="1"/>
</dbReference>
<dbReference type="PANTHER" id="PTHR30221:SF1">
    <property type="entry name" value="SMALL-CONDUCTANCE MECHANOSENSITIVE CHANNEL"/>
    <property type="match status" value="1"/>
</dbReference>
<dbReference type="RefSeq" id="WP_188463750.1">
    <property type="nucleotide sequence ID" value="NZ_BAABHU010000007.1"/>
</dbReference>
<evidence type="ECO:0000313" key="10">
    <source>
        <dbReference type="EMBL" id="GGC38113.1"/>
    </source>
</evidence>
<name>A0ABQ1MIV3_9BACT</name>
<comment type="caution">
    <text evidence="10">The sequence shown here is derived from an EMBL/GenBank/DDBJ whole genome shotgun (WGS) entry which is preliminary data.</text>
</comment>
<dbReference type="InterPro" id="IPR011014">
    <property type="entry name" value="MscS_channel_TM-2"/>
</dbReference>
<evidence type="ECO:0000259" key="8">
    <source>
        <dbReference type="Pfam" id="PF00924"/>
    </source>
</evidence>
<reference evidence="11" key="1">
    <citation type="journal article" date="2019" name="Int. J. Syst. Evol. Microbiol.">
        <title>The Global Catalogue of Microorganisms (GCM) 10K type strain sequencing project: providing services to taxonomists for standard genome sequencing and annotation.</title>
        <authorList>
            <consortium name="The Broad Institute Genomics Platform"/>
            <consortium name="The Broad Institute Genome Sequencing Center for Infectious Disease"/>
            <person name="Wu L."/>
            <person name="Ma J."/>
        </authorList>
    </citation>
    <scope>NUCLEOTIDE SEQUENCE [LARGE SCALE GENOMIC DNA]</scope>
    <source>
        <strain evidence="11">CGMCC 1.10832</strain>
    </source>
</reference>
<feature type="transmembrane region" description="Helical" evidence="7">
    <location>
        <begin position="23"/>
        <end position="44"/>
    </location>
</feature>
<evidence type="ECO:0000256" key="6">
    <source>
        <dbReference type="ARBA" id="ARBA00023136"/>
    </source>
</evidence>
<dbReference type="Gene3D" id="2.30.30.60">
    <property type="match status" value="1"/>
</dbReference>